<accession>A0ABW1FID7</accession>
<feature type="compositionally biased region" description="Basic and acidic residues" evidence="1">
    <location>
        <begin position="133"/>
        <end position="153"/>
    </location>
</feature>
<evidence type="ECO:0000256" key="1">
    <source>
        <dbReference type="SAM" id="MobiDB-lite"/>
    </source>
</evidence>
<proteinExistence type="predicted"/>
<protein>
    <submittedName>
        <fullName evidence="2">Uncharacterized protein</fullName>
    </submittedName>
</protein>
<dbReference type="EMBL" id="JBHSPW010000005">
    <property type="protein sequence ID" value="MFC5893650.1"/>
    <property type="molecule type" value="Genomic_DNA"/>
</dbReference>
<feature type="region of interest" description="Disordered" evidence="1">
    <location>
        <begin position="1"/>
        <end position="30"/>
    </location>
</feature>
<feature type="compositionally biased region" description="Low complexity" evidence="1">
    <location>
        <begin position="9"/>
        <end position="25"/>
    </location>
</feature>
<reference evidence="3" key="1">
    <citation type="journal article" date="2019" name="Int. J. Syst. Evol. Microbiol.">
        <title>The Global Catalogue of Microorganisms (GCM) 10K type strain sequencing project: providing services to taxonomists for standard genome sequencing and annotation.</title>
        <authorList>
            <consortium name="The Broad Institute Genomics Platform"/>
            <consortium name="The Broad Institute Genome Sequencing Center for Infectious Disease"/>
            <person name="Wu L."/>
            <person name="Ma J."/>
        </authorList>
    </citation>
    <scope>NUCLEOTIDE SEQUENCE [LARGE SCALE GENOMIC DNA]</scope>
    <source>
        <strain evidence="3">CGMCC 1.15809</strain>
    </source>
</reference>
<sequence length="377" mass="40236">MHAWEQHRPAAARAQAPARQHVRQPAGGGAPDVAFLQRTAGNAAVARLLGTAVQRATGAADGGAQGFEKVSAGGHLALRGRQEAYASETMFAQANARLAALDRVAITLRRGEPVRVGAERLFRVLPVYKSAERAKASGSAEHEPVHGDDDARRAGKRAAYQRSLARPPEFEQLNALALRVSKLLGSAKEPAGRSVDGVREEAMTLTLKTMGGGWLSAHFPYPEQFGRDGLKDMRDFLPKLALAYAEQIAVGAGQEAQVDELLITLPNDCQAAAQRLIGRPENGLGHRRERPEVGENHYIDLSGAAPDGWQNHFAAVIMRDGPHSLTYEAAANRDAVLQEGKSLGYFALYGATQAEDSFDAVIGAQNQAYSAASTAHG</sequence>
<evidence type="ECO:0000313" key="3">
    <source>
        <dbReference type="Proteomes" id="UP001596241"/>
    </source>
</evidence>
<dbReference type="Proteomes" id="UP001596241">
    <property type="component" value="Unassembled WGS sequence"/>
</dbReference>
<comment type="caution">
    <text evidence="2">The sequence shown here is derived from an EMBL/GenBank/DDBJ whole genome shotgun (WGS) entry which is preliminary data.</text>
</comment>
<organism evidence="2 3">
    <name type="scientific">Streptomyces ramulosus</name>
    <dbReference type="NCBI Taxonomy" id="47762"/>
    <lineage>
        <taxon>Bacteria</taxon>
        <taxon>Bacillati</taxon>
        <taxon>Actinomycetota</taxon>
        <taxon>Actinomycetes</taxon>
        <taxon>Kitasatosporales</taxon>
        <taxon>Streptomycetaceae</taxon>
        <taxon>Streptomyces</taxon>
    </lineage>
</organism>
<dbReference type="RefSeq" id="WP_345091094.1">
    <property type="nucleotide sequence ID" value="NZ_BAAAWG010000019.1"/>
</dbReference>
<gene>
    <name evidence="2" type="ORF">ACFP3M_12555</name>
</gene>
<keyword evidence="3" id="KW-1185">Reference proteome</keyword>
<feature type="region of interest" description="Disordered" evidence="1">
    <location>
        <begin position="133"/>
        <end position="161"/>
    </location>
</feature>
<name>A0ABW1FID7_9ACTN</name>
<evidence type="ECO:0000313" key="2">
    <source>
        <dbReference type="EMBL" id="MFC5893650.1"/>
    </source>
</evidence>